<keyword evidence="1" id="KW-0732">Signal</keyword>
<name>A0A317XUD6_9BASI</name>
<evidence type="ECO:0000313" key="3">
    <source>
        <dbReference type="Proteomes" id="UP000246740"/>
    </source>
</evidence>
<dbReference type="AlphaFoldDB" id="A0A317XUD6"/>
<keyword evidence="3" id="KW-1185">Reference proteome</keyword>
<protein>
    <recommendedName>
        <fullName evidence="4">Hydrophobin</fullName>
    </recommendedName>
</protein>
<sequence length="90" mass="9513">MHVAIFLVIVCSAVGAMAGNVDTKPTICRYVKSGILVGPDPNATCSDDKMLCCIKVKVRDEIAKNGKPANGSCQAKSQADYFAAQGYICQ</sequence>
<evidence type="ECO:0000313" key="2">
    <source>
        <dbReference type="EMBL" id="PWZ01423.1"/>
    </source>
</evidence>
<dbReference type="Proteomes" id="UP000246740">
    <property type="component" value="Unassembled WGS sequence"/>
</dbReference>
<dbReference type="InParanoid" id="A0A317XUD6"/>
<feature type="chain" id="PRO_5016416300" description="Hydrophobin" evidence="1">
    <location>
        <begin position="19"/>
        <end position="90"/>
    </location>
</feature>
<proteinExistence type="predicted"/>
<organism evidence="2 3">
    <name type="scientific">Testicularia cyperi</name>
    <dbReference type="NCBI Taxonomy" id="1882483"/>
    <lineage>
        <taxon>Eukaryota</taxon>
        <taxon>Fungi</taxon>
        <taxon>Dikarya</taxon>
        <taxon>Basidiomycota</taxon>
        <taxon>Ustilaginomycotina</taxon>
        <taxon>Ustilaginomycetes</taxon>
        <taxon>Ustilaginales</taxon>
        <taxon>Anthracoideaceae</taxon>
        <taxon>Testicularia</taxon>
    </lineage>
</organism>
<dbReference type="EMBL" id="KZ819190">
    <property type="protein sequence ID" value="PWZ01423.1"/>
    <property type="molecule type" value="Genomic_DNA"/>
</dbReference>
<feature type="signal peptide" evidence="1">
    <location>
        <begin position="1"/>
        <end position="18"/>
    </location>
</feature>
<evidence type="ECO:0000256" key="1">
    <source>
        <dbReference type="SAM" id="SignalP"/>
    </source>
</evidence>
<accession>A0A317XUD6</accession>
<gene>
    <name evidence="2" type="ORF">BCV70DRAFT_215892</name>
</gene>
<reference evidence="2 3" key="1">
    <citation type="journal article" date="2018" name="Mol. Biol. Evol.">
        <title>Broad Genomic Sampling Reveals a Smut Pathogenic Ancestry of the Fungal Clade Ustilaginomycotina.</title>
        <authorList>
            <person name="Kijpornyongpan T."/>
            <person name="Mondo S.J."/>
            <person name="Barry K."/>
            <person name="Sandor L."/>
            <person name="Lee J."/>
            <person name="Lipzen A."/>
            <person name="Pangilinan J."/>
            <person name="LaButti K."/>
            <person name="Hainaut M."/>
            <person name="Henrissat B."/>
            <person name="Grigoriev I.V."/>
            <person name="Spatafora J.W."/>
            <person name="Aime M.C."/>
        </authorList>
    </citation>
    <scope>NUCLEOTIDE SEQUENCE [LARGE SCALE GENOMIC DNA]</scope>
    <source>
        <strain evidence="2 3">MCA 3645</strain>
    </source>
</reference>
<evidence type="ECO:0008006" key="4">
    <source>
        <dbReference type="Google" id="ProtNLM"/>
    </source>
</evidence>